<keyword evidence="1" id="KW-0418">Kinase</keyword>
<organism evidence="1 2">
    <name type="scientific">Plasmopara halstedii</name>
    <name type="common">Downy mildew of sunflower</name>
    <dbReference type="NCBI Taxonomy" id="4781"/>
    <lineage>
        <taxon>Eukaryota</taxon>
        <taxon>Sar</taxon>
        <taxon>Stramenopiles</taxon>
        <taxon>Oomycota</taxon>
        <taxon>Peronosporomycetes</taxon>
        <taxon>Peronosporales</taxon>
        <taxon>Peronosporaceae</taxon>
        <taxon>Plasmopara</taxon>
    </lineage>
</organism>
<dbReference type="OrthoDB" id="8693905at2759"/>
<keyword evidence="2" id="KW-1185">Reference proteome</keyword>
<reference evidence="2" key="1">
    <citation type="submission" date="2014-09" db="EMBL/GenBank/DDBJ databases">
        <authorList>
            <person name="Sharma Rahul"/>
            <person name="Thines Marco"/>
        </authorList>
    </citation>
    <scope>NUCLEOTIDE SEQUENCE [LARGE SCALE GENOMIC DNA]</scope>
</reference>
<protein>
    <submittedName>
        <fullName evidence="1">Ste ste20 ysk protein kinase</fullName>
    </submittedName>
</protein>
<evidence type="ECO:0000313" key="2">
    <source>
        <dbReference type="Proteomes" id="UP000054928"/>
    </source>
</evidence>
<proteinExistence type="predicted"/>
<dbReference type="STRING" id="4781.A0A0P1ARP7"/>
<keyword evidence="1" id="KW-0808">Transferase</keyword>
<dbReference type="GO" id="GO:0016301">
    <property type="term" value="F:kinase activity"/>
    <property type="evidence" value="ECO:0007669"/>
    <property type="project" value="UniProtKB-KW"/>
</dbReference>
<dbReference type="Proteomes" id="UP000054928">
    <property type="component" value="Unassembled WGS sequence"/>
</dbReference>
<dbReference type="AlphaFoldDB" id="A0A0P1ARP7"/>
<dbReference type="EMBL" id="CCYD01001072">
    <property type="protein sequence ID" value="CEG44250.1"/>
    <property type="molecule type" value="Genomic_DNA"/>
</dbReference>
<name>A0A0P1ARP7_PLAHL</name>
<dbReference type="GeneID" id="36395067"/>
<evidence type="ECO:0000313" key="1">
    <source>
        <dbReference type="EMBL" id="CEG44250.1"/>
    </source>
</evidence>
<dbReference type="RefSeq" id="XP_024580619.1">
    <property type="nucleotide sequence ID" value="XM_024730331.1"/>
</dbReference>
<sequence length="169" mass="18430">MGKGLSFHHSEVDTAVTSVVDSTSASGALLLENVNESWDEKDDEMFGSIVKPAIGDVLERILSLSPVNNDSISPTHRDATEAATEAQEDLLFELLHVFDNVSQQKGLLRLVLRSLADYTNAVISPTKSSVNETGIKAYINTAKNMPKSQTRCYGTLGTFNQRFHQKSAS</sequence>
<accession>A0A0P1ARP7</accession>